<reference evidence="7" key="1">
    <citation type="submission" date="2018-05" db="EMBL/GenBank/DDBJ databases">
        <authorList>
            <person name="Lanie J.A."/>
            <person name="Ng W.-L."/>
            <person name="Kazmierczak K.M."/>
            <person name="Andrzejewski T.M."/>
            <person name="Davidsen T.M."/>
            <person name="Wayne K.J."/>
            <person name="Tettelin H."/>
            <person name="Glass J.I."/>
            <person name="Rusch D."/>
            <person name="Podicherti R."/>
            <person name="Tsui H.-C.T."/>
            <person name="Winkler M.E."/>
        </authorList>
    </citation>
    <scope>NUCLEOTIDE SEQUENCE</scope>
</reference>
<dbReference type="EMBL" id="UINC01106331">
    <property type="protein sequence ID" value="SVC70917.1"/>
    <property type="molecule type" value="Genomic_DNA"/>
</dbReference>
<dbReference type="GO" id="GO:0008311">
    <property type="term" value="F:double-stranded DNA 3'-5' DNA exonuclease activity"/>
    <property type="evidence" value="ECO:0007669"/>
    <property type="project" value="TreeGrafter"/>
</dbReference>
<comment type="similarity">
    <text evidence="2">Belongs to the DNA repair enzymes AP/ExoA family.</text>
</comment>
<dbReference type="GO" id="GO:0003906">
    <property type="term" value="F:DNA-(apurinic or apyrimidinic site) endonuclease activity"/>
    <property type="evidence" value="ECO:0007669"/>
    <property type="project" value="TreeGrafter"/>
</dbReference>
<dbReference type="GO" id="GO:0046872">
    <property type="term" value="F:metal ion binding"/>
    <property type="evidence" value="ECO:0007669"/>
    <property type="project" value="UniProtKB-KW"/>
</dbReference>
<dbReference type="GO" id="GO:0006284">
    <property type="term" value="P:base-excision repair"/>
    <property type="evidence" value="ECO:0007669"/>
    <property type="project" value="TreeGrafter"/>
</dbReference>
<evidence type="ECO:0000256" key="3">
    <source>
        <dbReference type="ARBA" id="ARBA00022723"/>
    </source>
</evidence>
<organism evidence="7">
    <name type="scientific">marine metagenome</name>
    <dbReference type="NCBI Taxonomy" id="408172"/>
    <lineage>
        <taxon>unclassified sequences</taxon>
        <taxon>metagenomes</taxon>
        <taxon>ecological metagenomes</taxon>
    </lineage>
</organism>
<dbReference type="AlphaFoldDB" id="A0A382PDG6"/>
<evidence type="ECO:0000259" key="6">
    <source>
        <dbReference type="Pfam" id="PF03372"/>
    </source>
</evidence>
<comment type="cofactor">
    <cofactor evidence="1">
        <name>Mg(2+)</name>
        <dbReference type="ChEBI" id="CHEBI:18420"/>
    </cofactor>
</comment>
<dbReference type="SUPFAM" id="SSF56219">
    <property type="entry name" value="DNase I-like"/>
    <property type="match status" value="1"/>
</dbReference>
<dbReference type="InterPro" id="IPR036691">
    <property type="entry name" value="Endo/exonu/phosph_ase_sf"/>
</dbReference>
<keyword evidence="3" id="KW-0479">Metal-binding</keyword>
<dbReference type="Gene3D" id="3.60.10.10">
    <property type="entry name" value="Endonuclease/exonuclease/phosphatase"/>
    <property type="match status" value="1"/>
</dbReference>
<dbReference type="GO" id="GO:0008081">
    <property type="term" value="F:phosphoric diester hydrolase activity"/>
    <property type="evidence" value="ECO:0007669"/>
    <property type="project" value="TreeGrafter"/>
</dbReference>
<proteinExistence type="inferred from homology"/>
<gene>
    <name evidence="7" type="ORF">METZ01_LOCUS323771</name>
</gene>
<dbReference type="InterPro" id="IPR020847">
    <property type="entry name" value="AP_endonuclease_F1_BS"/>
</dbReference>
<dbReference type="InterPro" id="IPR005135">
    <property type="entry name" value="Endo/exonuclease/phosphatase"/>
</dbReference>
<evidence type="ECO:0000256" key="2">
    <source>
        <dbReference type="ARBA" id="ARBA00007092"/>
    </source>
</evidence>
<evidence type="ECO:0000256" key="4">
    <source>
        <dbReference type="ARBA" id="ARBA00022801"/>
    </source>
</evidence>
<feature type="non-terminal residue" evidence="7">
    <location>
        <position position="79"/>
    </location>
</feature>
<feature type="domain" description="Endonuclease/exonuclease/phosphatase" evidence="6">
    <location>
        <begin position="10"/>
        <end position="79"/>
    </location>
</feature>
<evidence type="ECO:0000313" key="7">
    <source>
        <dbReference type="EMBL" id="SVC70917.1"/>
    </source>
</evidence>
<protein>
    <recommendedName>
        <fullName evidence="6">Endonuclease/exonuclease/phosphatase domain-containing protein</fullName>
    </recommendedName>
</protein>
<evidence type="ECO:0000256" key="1">
    <source>
        <dbReference type="ARBA" id="ARBA00001946"/>
    </source>
</evidence>
<accession>A0A382PDG6</accession>
<dbReference type="InterPro" id="IPR004808">
    <property type="entry name" value="AP_endonuc_1"/>
</dbReference>
<sequence>MENTSTLKILSWNVNGLRAAAKKGFLQWVVQEKPDILCIQETKLSPDQLPFDLQHVEGYYLYINSAVRKGYSGVALYTK</sequence>
<dbReference type="PANTHER" id="PTHR22748">
    <property type="entry name" value="AP ENDONUCLEASE"/>
    <property type="match status" value="1"/>
</dbReference>
<dbReference type="PANTHER" id="PTHR22748:SF6">
    <property type="entry name" value="DNA-(APURINIC OR APYRIMIDINIC SITE) ENDONUCLEASE"/>
    <property type="match status" value="1"/>
</dbReference>
<evidence type="ECO:0000256" key="5">
    <source>
        <dbReference type="ARBA" id="ARBA00022842"/>
    </source>
</evidence>
<keyword evidence="5" id="KW-0460">Magnesium</keyword>
<dbReference type="PROSITE" id="PS00726">
    <property type="entry name" value="AP_NUCLEASE_F1_1"/>
    <property type="match status" value="1"/>
</dbReference>
<name>A0A382PDG6_9ZZZZ</name>
<keyword evidence="4" id="KW-0378">Hydrolase</keyword>
<dbReference type="GO" id="GO:0003677">
    <property type="term" value="F:DNA binding"/>
    <property type="evidence" value="ECO:0007669"/>
    <property type="project" value="InterPro"/>
</dbReference>
<dbReference type="Pfam" id="PF03372">
    <property type="entry name" value="Exo_endo_phos"/>
    <property type="match status" value="1"/>
</dbReference>